<feature type="domain" description="UV-stimulated scaffold protein A C-terminal" evidence="11">
    <location>
        <begin position="475"/>
        <end position="534"/>
    </location>
</feature>
<dbReference type="InterPro" id="IPR049408">
    <property type="entry name" value="UVSSA_N_a-solenoid_rpt"/>
</dbReference>
<evidence type="ECO:0000256" key="5">
    <source>
        <dbReference type="ARBA" id="ARBA00022763"/>
    </source>
</evidence>
<dbReference type="EMBL" id="JAABOA010000069">
    <property type="protein sequence ID" value="KAF9586131.1"/>
    <property type="molecule type" value="Genomic_DNA"/>
</dbReference>
<dbReference type="OrthoDB" id="5594015at2759"/>
<feature type="non-terminal residue" evidence="12">
    <location>
        <position position="614"/>
    </location>
</feature>
<dbReference type="AlphaFoldDB" id="A0A9P6G4H7"/>
<evidence type="ECO:0000256" key="6">
    <source>
        <dbReference type="ARBA" id="ARBA00022771"/>
    </source>
</evidence>
<dbReference type="PANTHER" id="PTHR28670">
    <property type="entry name" value="UV-STIMULATED SCAFFOLD PROTEIN A"/>
    <property type="match status" value="1"/>
</dbReference>
<reference evidence="12" key="1">
    <citation type="journal article" date="2020" name="Fungal Divers.">
        <title>Resolving the Mortierellaceae phylogeny through synthesis of multi-gene phylogenetics and phylogenomics.</title>
        <authorList>
            <person name="Vandepol N."/>
            <person name="Liber J."/>
            <person name="Desiro A."/>
            <person name="Na H."/>
            <person name="Kennedy M."/>
            <person name="Barry K."/>
            <person name="Grigoriev I.V."/>
            <person name="Miller A.N."/>
            <person name="O'Donnell K."/>
            <person name="Stajich J.E."/>
            <person name="Bonito G."/>
        </authorList>
    </citation>
    <scope>NUCLEOTIDE SEQUENCE</scope>
    <source>
        <strain evidence="12">KOD1015</strain>
    </source>
</reference>
<keyword evidence="3" id="KW-0158">Chromosome</keyword>
<dbReference type="GO" id="GO:0009411">
    <property type="term" value="P:response to UV"/>
    <property type="evidence" value="ECO:0007669"/>
    <property type="project" value="InterPro"/>
</dbReference>
<keyword evidence="7" id="KW-0862">Zinc</keyword>
<dbReference type="GO" id="GO:0008270">
    <property type="term" value="F:zinc ion binding"/>
    <property type="evidence" value="ECO:0007669"/>
    <property type="project" value="UniProtKB-KW"/>
</dbReference>
<keyword evidence="6" id="KW-0863">Zinc-finger</keyword>
<dbReference type="InterPro" id="IPR018610">
    <property type="entry name" value="UVSSA"/>
</dbReference>
<evidence type="ECO:0000256" key="9">
    <source>
        <dbReference type="ARBA" id="ARBA00023204"/>
    </source>
</evidence>
<accession>A0A9P6G4H7</accession>
<evidence type="ECO:0000256" key="10">
    <source>
        <dbReference type="SAM" id="MobiDB-lite"/>
    </source>
</evidence>
<sequence length="614" mass="69523">MSLALNLKTREELSALILTATKTGDLYLDQVQVKQIKSICKKSEANVKLAYELIMIQLQQKHAQIRLSSTQLMAELFQRSHVFRELLVADYPIFLQLTAGIHQTPLPPPTLFAEKTKVLAISLTNEWNKKYGAVYKQVALGYEFLRYHLQVDFSNLVPVTEEARTAEKKAQEEMSKRLRLKRFEKAALEIGEKTNDIQENLRRMNACFDILVPKLDDEAELDSIFNAPDHSEVDSEQITGSEEDNANTVDDDEVDDTILRHDPLGVHENALGSTRYKLTISLSKSHPVDVAESEDNAELFVTLREGYRLIVKKHWPLVMQWHDVFIKADHDQNTQERSEYNRLLRLAIELKRNISDAKIKCEDLGVNMDTMYGPHEQDSEEDSDEFEEVDVSASRSNKGKQSMRNAQPTTNRKPRNLVFSMQGEEVLEDDPTYAGGTKAHPSRAVKGVPETGSPSPSDNNISQTGGESREELLARAPVVPWDDDLAVWDKKEIAFNTSGLEFSHRFLGVGDGSNMVSQETLSRMKMRTTIYSPVVPQEIKVQRLSQEGGYIREETLLNDAEEEDLINRAVAAASSTKVRKDKSTWEDIEDDVHRALGLEKIEPRRKRGGSKDAT</sequence>
<evidence type="ECO:0000256" key="1">
    <source>
        <dbReference type="ARBA" id="ARBA00004286"/>
    </source>
</evidence>
<evidence type="ECO:0000256" key="3">
    <source>
        <dbReference type="ARBA" id="ARBA00022454"/>
    </source>
</evidence>
<keyword evidence="9" id="KW-0234">DNA repair</keyword>
<keyword evidence="4" id="KW-0479">Metal-binding</keyword>
<feature type="region of interest" description="Disordered" evidence="10">
    <location>
        <begin position="429"/>
        <end position="469"/>
    </location>
</feature>
<evidence type="ECO:0000259" key="11">
    <source>
        <dbReference type="Pfam" id="PF09740"/>
    </source>
</evidence>
<name>A0A9P6G4H7_9FUNG</name>
<dbReference type="Pfam" id="PF09740">
    <property type="entry name" value="DUF2043"/>
    <property type="match status" value="1"/>
</dbReference>
<evidence type="ECO:0000256" key="7">
    <source>
        <dbReference type="ARBA" id="ARBA00022833"/>
    </source>
</evidence>
<comment type="subcellular location">
    <subcellularLocation>
        <location evidence="1">Chromosome</location>
    </subcellularLocation>
</comment>
<feature type="compositionally biased region" description="Polar residues" evidence="10">
    <location>
        <begin position="395"/>
        <end position="411"/>
    </location>
</feature>
<evidence type="ECO:0000313" key="12">
    <source>
        <dbReference type="EMBL" id="KAF9586131.1"/>
    </source>
</evidence>
<comment type="similarity">
    <text evidence="2">Belongs to the UVSSA family.</text>
</comment>
<dbReference type="GO" id="GO:0005694">
    <property type="term" value="C:chromosome"/>
    <property type="evidence" value="ECO:0007669"/>
    <property type="project" value="UniProtKB-SubCell"/>
</dbReference>
<keyword evidence="13" id="KW-1185">Reference proteome</keyword>
<evidence type="ECO:0000313" key="13">
    <source>
        <dbReference type="Proteomes" id="UP000780801"/>
    </source>
</evidence>
<dbReference type="Proteomes" id="UP000780801">
    <property type="component" value="Unassembled WGS sequence"/>
</dbReference>
<evidence type="ECO:0000256" key="4">
    <source>
        <dbReference type="ARBA" id="ARBA00022723"/>
    </source>
</evidence>
<keyword evidence="8" id="KW-0175">Coiled coil</keyword>
<gene>
    <name evidence="12" type="ORF">BGW38_009401</name>
</gene>
<dbReference type="GO" id="GO:0000993">
    <property type="term" value="F:RNA polymerase II complex binding"/>
    <property type="evidence" value="ECO:0007669"/>
    <property type="project" value="TreeGrafter"/>
</dbReference>
<evidence type="ECO:0000256" key="2">
    <source>
        <dbReference type="ARBA" id="ARBA00009240"/>
    </source>
</evidence>
<protein>
    <recommendedName>
        <fullName evidence="11">UV-stimulated scaffold protein A C-terminal domain-containing protein</fullName>
    </recommendedName>
</protein>
<dbReference type="PANTHER" id="PTHR28670:SF1">
    <property type="entry name" value="UV-STIMULATED SCAFFOLD PROTEIN A"/>
    <property type="match status" value="1"/>
</dbReference>
<evidence type="ECO:0000256" key="8">
    <source>
        <dbReference type="ARBA" id="ARBA00023054"/>
    </source>
</evidence>
<feature type="region of interest" description="Disordered" evidence="10">
    <location>
        <begin position="370"/>
        <end position="417"/>
    </location>
</feature>
<dbReference type="InterPro" id="IPR049431">
    <property type="entry name" value="UVSSA_C"/>
</dbReference>
<feature type="compositionally biased region" description="Acidic residues" evidence="10">
    <location>
        <begin position="378"/>
        <end position="390"/>
    </location>
</feature>
<dbReference type="GO" id="GO:0006283">
    <property type="term" value="P:transcription-coupled nucleotide-excision repair"/>
    <property type="evidence" value="ECO:0007669"/>
    <property type="project" value="TreeGrafter"/>
</dbReference>
<feature type="compositionally biased region" description="Polar residues" evidence="10">
    <location>
        <begin position="452"/>
        <end position="466"/>
    </location>
</feature>
<comment type="caution">
    <text evidence="12">The sequence shown here is derived from an EMBL/GenBank/DDBJ whole genome shotgun (WGS) entry which is preliminary data.</text>
</comment>
<dbReference type="Pfam" id="PF20867">
    <property type="entry name" value="UVSSA_N"/>
    <property type="match status" value="1"/>
</dbReference>
<keyword evidence="5" id="KW-0227">DNA damage</keyword>
<proteinExistence type="inferred from homology"/>
<organism evidence="12 13">
    <name type="scientific">Lunasporangiospora selenospora</name>
    <dbReference type="NCBI Taxonomy" id="979761"/>
    <lineage>
        <taxon>Eukaryota</taxon>
        <taxon>Fungi</taxon>
        <taxon>Fungi incertae sedis</taxon>
        <taxon>Mucoromycota</taxon>
        <taxon>Mortierellomycotina</taxon>
        <taxon>Mortierellomycetes</taxon>
        <taxon>Mortierellales</taxon>
        <taxon>Mortierellaceae</taxon>
        <taxon>Lunasporangiospora</taxon>
    </lineage>
</organism>